<reference evidence="1 2" key="1">
    <citation type="journal article" date="2023" name="Int. J. Syst. Evol. Microbiol.">
        <title>Physiological and genomic analyses of cobalamin (vitamin B12)-auxotrophy of Lysobacter auxotrophicus sp. nov., a methionine-auxotrophic chitinolytic bacterium isolated from chitin-treated soil.</title>
        <authorList>
            <person name="Saito A."/>
            <person name="Dohra H."/>
            <person name="Hamada M."/>
            <person name="Moriuchi R."/>
            <person name="Kotsuchibashi Y."/>
            <person name="Mori K."/>
        </authorList>
    </citation>
    <scope>NUCLEOTIDE SEQUENCE [LARGE SCALE GENOMIC DNA]</scope>
    <source>
        <strain evidence="1 2">5-21a</strain>
    </source>
</reference>
<sequence>MTEAAKRRGITLAAWQRDAFRAYLDDEARGEQMDRLEARLVATLNRVGRDTRLARNDTQMVIAMLDTFVRLFLLHTPPIPREAVRASAAAADERHEKYVRNFIATLQGDTGLIERLAAVFEGHDQDEATDE</sequence>
<proteinExistence type="predicted"/>
<evidence type="ECO:0000313" key="2">
    <source>
        <dbReference type="Proteomes" id="UP001317822"/>
    </source>
</evidence>
<name>A0ABM8D9Y9_9GAMM</name>
<dbReference type="RefSeq" id="WP_281780889.1">
    <property type="nucleotide sequence ID" value="NZ_AP027041.1"/>
</dbReference>
<accession>A0ABM8D9Y9</accession>
<protein>
    <submittedName>
        <fullName evidence="1">Ribbon-helix-helix protein, CopG family</fullName>
    </submittedName>
</protein>
<organism evidence="1 2">
    <name type="scientific">Lysobacter auxotrophicus</name>
    <dbReference type="NCBI Taxonomy" id="2992573"/>
    <lineage>
        <taxon>Bacteria</taxon>
        <taxon>Pseudomonadati</taxon>
        <taxon>Pseudomonadota</taxon>
        <taxon>Gammaproteobacteria</taxon>
        <taxon>Lysobacterales</taxon>
        <taxon>Lysobacteraceae</taxon>
        <taxon>Lysobacter</taxon>
    </lineage>
</organism>
<gene>
    <name evidence="1" type="ORF">LA521A_05830</name>
</gene>
<keyword evidence="2" id="KW-1185">Reference proteome</keyword>
<dbReference type="EMBL" id="AP027041">
    <property type="protein sequence ID" value="BDU15382.1"/>
    <property type="molecule type" value="Genomic_DNA"/>
</dbReference>
<dbReference type="Proteomes" id="UP001317822">
    <property type="component" value="Chromosome"/>
</dbReference>
<evidence type="ECO:0000313" key="1">
    <source>
        <dbReference type="EMBL" id="BDU15382.1"/>
    </source>
</evidence>